<gene>
    <name evidence="1" type="ORF">OLC1_LOCUS9466</name>
</gene>
<dbReference type="EMBL" id="OX459120">
    <property type="protein sequence ID" value="CAI9099440.1"/>
    <property type="molecule type" value="Genomic_DNA"/>
</dbReference>
<dbReference type="Pfam" id="PF14223">
    <property type="entry name" value="Retrotran_gag_2"/>
    <property type="match status" value="1"/>
</dbReference>
<organism evidence="1 2">
    <name type="scientific">Oldenlandia corymbosa var. corymbosa</name>
    <dbReference type="NCBI Taxonomy" id="529605"/>
    <lineage>
        <taxon>Eukaryota</taxon>
        <taxon>Viridiplantae</taxon>
        <taxon>Streptophyta</taxon>
        <taxon>Embryophyta</taxon>
        <taxon>Tracheophyta</taxon>
        <taxon>Spermatophyta</taxon>
        <taxon>Magnoliopsida</taxon>
        <taxon>eudicotyledons</taxon>
        <taxon>Gunneridae</taxon>
        <taxon>Pentapetalae</taxon>
        <taxon>asterids</taxon>
        <taxon>lamiids</taxon>
        <taxon>Gentianales</taxon>
        <taxon>Rubiaceae</taxon>
        <taxon>Rubioideae</taxon>
        <taxon>Spermacoceae</taxon>
        <taxon>Hedyotis-Oldenlandia complex</taxon>
        <taxon>Oldenlandia</taxon>
    </lineage>
</organism>
<evidence type="ECO:0000313" key="1">
    <source>
        <dbReference type="EMBL" id="CAI9099440.1"/>
    </source>
</evidence>
<protein>
    <submittedName>
        <fullName evidence="1">OLC1v1036266C1</fullName>
    </submittedName>
</protein>
<dbReference type="PANTHER" id="PTHR47481:SF37">
    <property type="entry name" value="RETROTRANSPOSON GAG DOMAIN-CONTAINING PROTEIN"/>
    <property type="match status" value="1"/>
</dbReference>
<dbReference type="Proteomes" id="UP001161247">
    <property type="component" value="Chromosome 3"/>
</dbReference>
<evidence type="ECO:0000313" key="2">
    <source>
        <dbReference type="Proteomes" id="UP001161247"/>
    </source>
</evidence>
<dbReference type="PANTHER" id="PTHR47481">
    <property type="match status" value="1"/>
</dbReference>
<keyword evidence="2" id="KW-1185">Reference proteome</keyword>
<sequence>MAASASLSPPNNPFGVHIKDLVPLDQSNYMKWSHLFVVVLEIYDLHHHLDYSIPVPSSSISDSSDKPIPNRAYLTWHRLDRLIPTWINATINTGLLPLLYDASSAAEAWSTLKSHFLQQTTARELQLKLQLQTLKKGDLCIDSYMTKIQEI</sequence>
<dbReference type="AlphaFoldDB" id="A0AAV1CVL7"/>
<name>A0AAV1CVL7_OLDCO</name>
<reference evidence="1" key="1">
    <citation type="submission" date="2023-03" db="EMBL/GenBank/DDBJ databases">
        <authorList>
            <person name="Julca I."/>
        </authorList>
    </citation>
    <scope>NUCLEOTIDE SEQUENCE</scope>
</reference>
<proteinExistence type="predicted"/>
<accession>A0AAV1CVL7</accession>